<dbReference type="InterPro" id="IPR036938">
    <property type="entry name" value="PAP2/HPO_sf"/>
</dbReference>
<dbReference type="RefSeq" id="WP_199109534.1">
    <property type="nucleotide sequence ID" value="NZ_JAHWXQ010000002.1"/>
</dbReference>
<comment type="caution">
    <text evidence="4">The sequence shown here is derived from an EMBL/GenBank/DDBJ whole genome shotgun (WGS) entry which is preliminary data.</text>
</comment>
<accession>A0ABS6XAI4</accession>
<keyword evidence="2" id="KW-0732">Signal</keyword>
<dbReference type="SUPFAM" id="SSF48317">
    <property type="entry name" value="Acid phosphatase/Vanadium-dependent haloperoxidase"/>
    <property type="match status" value="1"/>
</dbReference>
<dbReference type="PANTHER" id="PTHR14969:SF13">
    <property type="entry name" value="AT30094P"/>
    <property type="match status" value="1"/>
</dbReference>
<gene>
    <name evidence="4" type="ORF">KYK27_08120</name>
</gene>
<evidence type="ECO:0000256" key="1">
    <source>
        <dbReference type="SAM" id="MobiDB-lite"/>
    </source>
</evidence>
<feature type="compositionally biased region" description="Polar residues" evidence="1">
    <location>
        <begin position="178"/>
        <end position="188"/>
    </location>
</feature>
<protein>
    <submittedName>
        <fullName evidence="4">Phosphatase PAP2 family protein</fullName>
    </submittedName>
</protein>
<dbReference type="InterPro" id="IPR000326">
    <property type="entry name" value="PAP2/HPO"/>
</dbReference>
<dbReference type="Proteomes" id="UP000774935">
    <property type="component" value="Unassembled WGS sequence"/>
</dbReference>
<feature type="region of interest" description="Disordered" evidence="1">
    <location>
        <begin position="167"/>
        <end position="188"/>
    </location>
</feature>
<organism evidence="4 5">
    <name type="scientific">Pontibacter populi</name>
    <dbReference type="NCBI Taxonomy" id="890055"/>
    <lineage>
        <taxon>Bacteria</taxon>
        <taxon>Pseudomonadati</taxon>
        <taxon>Bacteroidota</taxon>
        <taxon>Cytophagia</taxon>
        <taxon>Cytophagales</taxon>
        <taxon>Hymenobacteraceae</taxon>
        <taxon>Pontibacter</taxon>
    </lineage>
</organism>
<keyword evidence="5" id="KW-1185">Reference proteome</keyword>
<feature type="domain" description="Phosphatidic acid phosphatase type 2/haloperoxidase" evidence="3">
    <location>
        <begin position="139"/>
        <end position="254"/>
    </location>
</feature>
<sequence>MKLVSLYNSRYSFFLFILLTIVSTVHAQVPAVTIDTIRYGHSLDTLDQVIRIEAQKESSQRSTVIKNVAFIVAGAGLWTATFAWVDEPVQRYMYSHRTSAGDKIADVLEPLGRQHYMLPLAVTTAATGMLLKDKKLEKAGVLASGSIIVSAGVTEALKHEFHRHRPNSGDDNHFFDGPSQSPAHTSLPSSHTTTAFAVATSVASVYRYEHPIVPPIAYGIATLVGLSRINDNAHWTTDVLAGALVGYVSAKGTLYVYDMLDQKLKLRKQKLLITPQPGIHSGGVSALLIF</sequence>
<feature type="chain" id="PRO_5047173436" evidence="2">
    <location>
        <begin position="28"/>
        <end position="290"/>
    </location>
</feature>
<feature type="signal peptide" evidence="2">
    <location>
        <begin position="1"/>
        <end position="27"/>
    </location>
</feature>
<dbReference type="EMBL" id="JAHWXQ010000002">
    <property type="protein sequence ID" value="MBW3365005.1"/>
    <property type="molecule type" value="Genomic_DNA"/>
</dbReference>
<proteinExistence type="predicted"/>
<evidence type="ECO:0000313" key="5">
    <source>
        <dbReference type="Proteomes" id="UP000774935"/>
    </source>
</evidence>
<dbReference type="Gene3D" id="1.20.144.10">
    <property type="entry name" value="Phosphatidic acid phosphatase type 2/haloperoxidase"/>
    <property type="match status" value="1"/>
</dbReference>
<name>A0ABS6XAI4_9BACT</name>
<evidence type="ECO:0000256" key="2">
    <source>
        <dbReference type="SAM" id="SignalP"/>
    </source>
</evidence>
<dbReference type="PANTHER" id="PTHR14969">
    <property type="entry name" value="SPHINGOSINE-1-PHOSPHATE PHOSPHOHYDROLASE"/>
    <property type="match status" value="1"/>
</dbReference>
<dbReference type="CDD" id="cd03394">
    <property type="entry name" value="PAP2_like_5"/>
    <property type="match status" value="1"/>
</dbReference>
<dbReference type="Pfam" id="PF01569">
    <property type="entry name" value="PAP2"/>
    <property type="match status" value="1"/>
</dbReference>
<evidence type="ECO:0000313" key="4">
    <source>
        <dbReference type="EMBL" id="MBW3365005.1"/>
    </source>
</evidence>
<dbReference type="SMART" id="SM00014">
    <property type="entry name" value="acidPPc"/>
    <property type="match status" value="1"/>
</dbReference>
<evidence type="ECO:0000259" key="3">
    <source>
        <dbReference type="SMART" id="SM00014"/>
    </source>
</evidence>
<reference evidence="4 5" key="1">
    <citation type="submission" date="2021-07" db="EMBL/GenBank/DDBJ databases">
        <authorList>
            <person name="Kim M.K."/>
        </authorList>
    </citation>
    <scope>NUCLEOTIDE SEQUENCE [LARGE SCALE GENOMIC DNA]</scope>
    <source>
        <strain evidence="4 5">HLY7-15</strain>
    </source>
</reference>